<organism evidence="2 3">
    <name type="scientific">Oryzias melastigma</name>
    <name type="common">Marine medaka</name>
    <dbReference type="NCBI Taxonomy" id="30732"/>
    <lineage>
        <taxon>Eukaryota</taxon>
        <taxon>Metazoa</taxon>
        <taxon>Chordata</taxon>
        <taxon>Craniata</taxon>
        <taxon>Vertebrata</taxon>
        <taxon>Euteleostomi</taxon>
        <taxon>Actinopterygii</taxon>
        <taxon>Neopterygii</taxon>
        <taxon>Teleostei</taxon>
        <taxon>Neoteleostei</taxon>
        <taxon>Acanthomorphata</taxon>
        <taxon>Ovalentaria</taxon>
        <taxon>Atherinomorphae</taxon>
        <taxon>Beloniformes</taxon>
        <taxon>Adrianichthyidae</taxon>
        <taxon>Oryziinae</taxon>
        <taxon>Oryzias</taxon>
    </lineage>
</organism>
<comment type="caution">
    <text evidence="2">The sequence shown here is derived from an EMBL/GenBank/DDBJ whole genome shotgun (WGS) entry which is preliminary data.</text>
</comment>
<gene>
    <name evidence="2" type="ORF">FQA47_024184</name>
</gene>
<sequence length="190" mass="20464">MNPQHCSLDPNLIQIIMVHCRFRVSGENMRFLWVHHNLTFITGESVLTFIPTGESVLTFIPTGESVLTFILTGESVLTFILTGESVLTFILTGESVLTFILTGESVLTFILTVPAARSQSTRKSTPGRTRVRTQGEFGSSNRGPVLDTGSGPIRIPVQDPRGAGPVNGTRAAGQSVGTVSACRFRGFVPT</sequence>
<accession>A0A834BVI9</accession>
<name>A0A834BVI9_ORYME</name>
<dbReference type="Proteomes" id="UP000646548">
    <property type="component" value="Unassembled WGS sequence"/>
</dbReference>
<reference evidence="2" key="1">
    <citation type="journal article" name="BMC Genomics">
        <title>Long-read sequencing and de novo genome assembly of marine medaka (Oryzias melastigma).</title>
        <authorList>
            <person name="Liang P."/>
            <person name="Saqib H.S.A."/>
            <person name="Ni X."/>
            <person name="Shen Y."/>
        </authorList>
    </citation>
    <scope>NUCLEOTIDE SEQUENCE</scope>
    <source>
        <strain evidence="2">Bigg-433</strain>
    </source>
</reference>
<feature type="region of interest" description="Disordered" evidence="1">
    <location>
        <begin position="120"/>
        <end position="172"/>
    </location>
</feature>
<dbReference type="EMBL" id="WKFB01000767">
    <property type="protein sequence ID" value="KAF6718225.1"/>
    <property type="molecule type" value="Genomic_DNA"/>
</dbReference>
<evidence type="ECO:0000313" key="2">
    <source>
        <dbReference type="EMBL" id="KAF6718225.1"/>
    </source>
</evidence>
<protein>
    <submittedName>
        <fullName evidence="2">Uncharacterized protein</fullName>
    </submittedName>
</protein>
<proteinExistence type="predicted"/>
<evidence type="ECO:0000313" key="3">
    <source>
        <dbReference type="Proteomes" id="UP000646548"/>
    </source>
</evidence>
<dbReference type="AlphaFoldDB" id="A0A834BVI9"/>
<evidence type="ECO:0000256" key="1">
    <source>
        <dbReference type="SAM" id="MobiDB-lite"/>
    </source>
</evidence>